<feature type="transmembrane region" description="Helical" evidence="1">
    <location>
        <begin position="158"/>
        <end position="175"/>
    </location>
</feature>
<evidence type="ECO:0000256" key="1">
    <source>
        <dbReference type="SAM" id="Phobius"/>
    </source>
</evidence>
<evidence type="ECO:0000313" key="4">
    <source>
        <dbReference type="Proteomes" id="UP000177026"/>
    </source>
</evidence>
<feature type="transmembrane region" description="Helical" evidence="1">
    <location>
        <begin position="181"/>
        <end position="214"/>
    </location>
</feature>
<protein>
    <recommendedName>
        <fullName evidence="2">Glycosyltransferase RgtA/B/C/D-like domain-containing protein</fullName>
    </recommendedName>
</protein>
<feature type="transmembrane region" description="Helical" evidence="1">
    <location>
        <begin position="358"/>
        <end position="375"/>
    </location>
</feature>
<dbReference type="AlphaFoldDB" id="A0A1F7GPN6"/>
<name>A0A1F7GPN6_9BACT</name>
<dbReference type="InterPro" id="IPR038731">
    <property type="entry name" value="RgtA/B/C-like"/>
</dbReference>
<dbReference type="EMBL" id="MFZI01000028">
    <property type="protein sequence ID" value="OGK20854.1"/>
    <property type="molecule type" value="Genomic_DNA"/>
</dbReference>
<reference evidence="3 4" key="1">
    <citation type="journal article" date="2016" name="Nat. Commun.">
        <title>Thousands of microbial genomes shed light on interconnected biogeochemical processes in an aquifer system.</title>
        <authorList>
            <person name="Anantharaman K."/>
            <person name="Brown C.T."/>
            <person name="Hug L.A."/>
            <person name="Sharon I."/>
            <person name="Castelle C.J."/>
            <person name="Probst A.J."/>
            <person name="Thomas B.C."/>
            <person name="Singh A."/>
            <person name="Wilkins M.J."/>
            <person name="Karaoz U."/>
            <person name="Brodie E.L."/>
            <person name="Williams K.H."/>
            <person name="Hubbard S.S."/>
            <person name="Banfield J.F."/>
        </authorList>
    </citation>
    <scope>NUCLEOTIDE SEQUENCE [LARGE SCALE GENOMIC DNA]</scope>
</reference>
<feature type="domain" description="Glycosyltransferase RgtA/B/C/D-like" evidence="2">
    <location>
        <begin position="86"/>
        <end position="237"/>
    </location>
</feature>
<dbReference type="Proteomes" id="UP000177026">
    <property type="component" value="Unassembled WGS sequence"/>
</dbReference>
<feature type="transmembrane region" description="Helical" evidence="1">
    <location>
        <begin position="6"/>
        <end position="26"/>
    </location>
</feature>
<accession>A0A1F7GPN6</accession>
<dbReference type="Pfam" id="PF13231">
    <property type="entry name" value="PMT_2"/>
    <property type="match status" value="1"/>
</dbReference>
<comment type="caution">
    <text evidence="3">The sequence shown here is derived from an EMBL/GenBank/DDBJ whole genome shotgun (WGS) entry which is preliminary data.</text>
</comment>
<sequence length="386" mass="44590">MGKKSIALAISILLVSLSFLYIFFTLDRNISLYTTRFEPKLYEKKFNQSQWVIPNSKRVISDEDLYAYAGYQYLKGKNPILINPEVPPLGKYIIGVSILVFNNQRLASIVVGVLSLGMIFLLIYLSTRSLFISSLGLLLSSTTSLFVDQLIHAPQLDIFQLLFLLSTFYFFLLYLKKKSLIYMLLSGISAGAFVSTKIFVVSFFLINSTLFLFYLMRRISIKKVAVEMILLNFVILLVYLITYTSYFINGGTLRGFLGVQKWIFLFYNESQIEKIRLLGSYIGLILVNRWKYWSDGYPIISYESWTIIWPLVFLLGGISTIMLVKKKDGLKDNLVLILTAFLVVYNGFLFITPIYPRYLLLLFIPLNMLIALYLGQKIEVRLRKYF</sequence>
<feature type="transmembrane region" description="Helical" evidence="1">
    <location>
        <begin position="106"/>
        <end position="125"/>
    </location>
</feature>
<feature type="transmembrane region" description="Helical" evidence="1">
    <location>
        <begin position="333"/>
        <end position="352"/>
    </location>
</feature>
<feature type="transmembrane region" description="Helical" evidence="1">
    <location>
        <begin position="226"/>
        <end position="248"/>
    </location>
</feature>
<gene>
    <name evidence="3" type="ORF">A2866_04985</name>
</gene>
<keyword evidence="1" id="KW-1133">Transmembrane helix</keyword>
<keyword evidence="1" id="KW-0812">Transmembrane</keyword>
<evidence type="ECO:0000313" key="3">
    <source>
        <dbReference type="EMBL" id="OGK20854.1"/>
    </source>
</evidence>
<evidence type="ECO:0000259" key="2">
    <source>
        <dbReference type="Pfam" id="PF13231"/>
    </source>
</evidence>
<organism evidence="3 4">
    <name type="scientific">Candidatus Roizmanbacteria bacterium RIFCSPHIGHO2_01_FULL_39_8</name>
    <dbReference type="NCBI Taxonomy" id="1802033"/>
    <lineage>
        <taxon>Bacteria</taxon>
        <taxon>Candidatus Roizmaniibacteriota</taxon>
    </lineage>
</organism>
<keyword evidence="1" id="KW-0472">Membrane</keyword>
<feature type="transmembrane region" description="Helical" evidence="1">
    <location>
        <begin position="307"/>
        <end position="324"/>
    </location>
</feature>
<proteinExistence type="predicted"/>